<keyword evidence="4" id="KW-1185">Reference proteome</keyword>
<reference evidence="3 4" key="1">
    <citation type="submission" date="2021-06" db="EMBL/GenBank/DDBJ databases">
        <authorList>
            <person name="Kallberg Y."/>
            <person name="Tangrot J."/>
            <person name="Rosling A."/>
        </authorList>
    </citation>
    <scope>NUCLEOTIDE SEQUENCE [LARGE SCALE GENOMIC DNA]</scope>
    <source>
        <strain evidence="3 4">120-4 pot B 10/14</strain>
    </source>
</reference>
<name>A0ABN7UTI8_GIGMA</name>
<evidence type="ECO:0000256" key="2">
    <source>
        <dbReference type="SAM" id="MobiDB-lite"/>
    </source>
</evidence>
<sequence length="264" mass="30375">MSKQSKQPTKHSARLLQCTNKPELESLVYDKLQEHQLFSLPQPLVSIELSEPPQVQKNITPSIQENNVNTNCLLSELVERHPNIHIPERLSQMPLEDFDHIKEVDDLESENRSLDEEMGELEIKLKIANQRKGKSRADKLLELPASNKKTKYEKIVSDDDDSDSKGARFSYSFIFRKNSVIKKCQITFCPKSWVYITSKSEDEKVFETSSKRRQVTDYVRSIMYSRNSKLETSKSSTIGIIQDALGNDSDNNNNINEEDSNYSQ</sequence>
<organism evidence="3 4">
    <name type="scientific">Gigaspora margarita</name>
    <dbReference type="NCBI Taxonomy" id="4874"/>
    <lineage>
        <taxon>Eukaryota</taxon>
        <taxon>Fungi</taxon>
        <taxon>Fungi incertae sedis</taxon>
        <taxon>Mucoromycota</taxon>
        <taxon>Glomeromycotina</taxon>
        <taxon>Glomeromycetes</taxon>
        <taxon>Diversisporales</taxon>
        <taxon>Gigasporaceae</taxon>
        <taxon>Gigaspora</taxon>
    </lineage>
</organism>
<dbReference type="EMBL" id="CAJVQB010005220">
    <property type="protein sequence ID" value="CAG8656108.1"/>
    <property type="molecule type" value="Genomic_DNA"/>
</dbReference>
<comment type="caution">
    <text evidence="3">The sequence shown here is derived from an EMBL/GenBank/DDBJ whole genome shotgun (WGS) entry which is preliminary data.</text>
</comment>
<proteinExistence type="predicted"/>
<feature type="coiled-coil region" evidence="1">
    <location>
        <begin position="104"/>
        <end position="131"/>
    </location>
</feature>
<accession>A0ABN7UTI8</accession>
<feature type="region of interest" description="Disordered" evidence="2">
    <location>
        <begin position="244"/>
        <end position="264"/>
    </location>
</feature>
<evidence type="ECO:0000313" key="3">
    <source>
        <dbReference type="EMBL" id="CAG8656108.1"/>
    </source>
</evidence>
<evidence type="ECO:0000313" key="4">
    <source>
        <dbReference type="Proteomes" id="UP000789901"/>
    </source>
</evidence>
<evidence type="ECO:0000256" key="1">
    <source>
        <dbReference type="SAM" id="Coils"/>
    </source>
</evidence>
<gene>
    <name evidence="3" type="ORF">GMARGA_LOCUS9620</name>
</gene>
<keyword evidence="1" id="KW-0175">Coiled coil</keyword>
<dbReference type="Proteomes" id="UP000789901">
    <property type="component" value="Unassembled WGS sequence"/>
</dbReference>
<protein>
    <submittedName>
        <fullName evidence="3">27906_t:CDS:1</fullName>
    </submittedName>
</protein>